<dbReference type="Proteomes" id="UP001481872">
    <property type="component" value="Unassembled WGS sequence"/>
</dbReference>
<dbReference type="NCBIfam" id="NF033550">
    <property type="entry name" value="transpos_ISL3"/>
    <property type="match status" value="1"/>
</dbReference>
<reference evidence="3 4" key="1">
    <citation type="submission" date="2024-04" db="EMBL/GenBank/DDBJ databases">
        <title>Human intestinal bacterial collection.</title>
        <authorList>
            <person name="Pauvert C."/>
            <person name="Hitch T.C.A."/>
            <person name="Clavel T."/>
        </authorList>
    </citation>
    <scope>NUCLEOTIDE SEQUENCE [LARGE SCALE GENOMIC DNA]</scope>
    <source>
        <strain evidence="3 4">CLA-SR-H026</strain>
    </source>
</reference>
<feature type="domain" description="Transposase IS204/IS1001/IS1096/IS1165 DDE" evidence="1">
    <location>
        <begin position="149"/>
        <end position="386"/>
    </location>
</feature>
<comment type="caution">
    <text evidence="3">The sequence shown here is derived from an EMBL/GenBank/DDBJ whole genome shotgun (WGS) entry which is preliminary data.</text>
</comment>
<gene>
    <name evidence="3" type="ORF">AAA081_07655</name>
</gene>
<accession>A0ABV1J7I6</accession>
<protein>
    <submittedName>
        <fullName evidence="3">ISL3 family transposase</fullName>
    </submittedName>
</protein>
<sequence>MQNNITTLLLGIQDVEVTGVSEERRLITIDCKPVHDRVCPHCGSSHAWVHDHREQVLRDAPMRRKHVLLRVKNTRYDCKDCGARFEAPLSFAAKGKQMTKRLIAYVVDAFRDIRSVSELAKEVGISTTSIFRIVACLFVPRQRLPRVFCIDEFKGDSGGSKYQTTLADGEAHRIIDILPTRYGKDLAAYFSSIDRAERCGVEIFVSDMCGTFKGVQEAFFPQSTHVIDRYHFIRQVHWALENVRKREQKRMTATERKWFKRSRSLLKKPAKNLTEAEKSLVATMLEKSDAIRTAYVLKEGFYTYVLSQNDKETAATALSKWMEEAKKGGQKEWRYCLRAYNNWFEEITNSFDYPWSNGYVEGTHNKIKTVKRVAFGRQNFHHFRTKLLFVCSKDR</sequence>
<dbReference type="PANTHER" id="PTHR33498">
    <property type="entry name" value="TRANSPOSASE FOR INSERTION SEQUENCE ELEMENT IS1557"/>
    <property type="match status" value="1"/>
</dbReference>
<dbReference type="Pfam" id="PF01610">
    <property type="entry name" value="DDE_Tnp_ISL3"/>
    <property type="match status" value="1"/>
</dbReference>
<proteinExistence type="predicted"/>
<evidence type="ECO:0000259" key="1">
    <source>
        <dbReference type="Pfam" id="PF01610"/>
    </source>
</evidence>
<dbReference type="RefSeq" id="WP_349054473.1">
    <property type="nucleotide sequence ID" value="NZ_JBBNPS010000027.1"/>
</dbReference>
<name>A0ABV1J7I6_9FIRM</name>
<dbReference type="InterPro" id="IPR002560">
    <property type="entry name" value="Transposase_DDE"/>
</dbReference>
<evidence type="ECO:0000313" key="3">
    <source>
        <dbReference type="EMBL" id="MEQ3354163.1"/>
    </source>
</evidence>
<dbReference type="Pfam" id="PF14690">
    <property type="entry name" value="Zn_ribbon_ISL3"/>
    <property type="match status" value="1"/>
</dbReference>
<evidence type="ECO:0000313" key="4">
    <source>
        <dbReference type="Proteomes" id="UP001481872"/>
    </source>
</evidence>
<dbReference type="InterPro" id="IPR047951">
    <property type="entry name" value="Transpos_ISL3"/>
</dbReference>
<evidence type="ECO:0000259" key="2">
    <source>
        <dbReference type="Pfam" id="PF14690"/>
    </source>
</evidence>
<dbReference type="InterPro" id="IPR029261">
    <property type="entry name" value="Transposase_Znf"/>
</dbReference>
<dbReference type="EMBL" id="JBBNPS010000027">
    <property type="protein sequence ID" value="MEQ3354163.1"/>
    <property type="molecule type" value="Genomic_DNA"/>
</dbReference>
<keyword evidence="4" id="KW-1185">Reference proteome</keyword>
<organism evidence="3 4">
    <name type="scientific">Aedoeadaptatus acetigenes</name>
    <dbReference type="NCBI Taxonomy" id="2981723"/>
    <lineage>
        <taxon>Bacteria</taxon>
        <taxon>Bacillati</taxon>
        <taxon>Bacillota</taxon>
        <taxon>Tissierellia</taxon>
        <taxon>Tissierellales</taxon>
        <taxon>Peptoniphilaceae</taxon>
        <taxon>Aedoeadaptatus</taxon>
    </lineage>
</organism>
<feature type="domain" description="Transposase IS204/IS1001/IS1096/IS1165 zinc-finger" evidence="2">
    <location>
        <begin position="38"/>
        <end position="81"/>
    </location>
</feature>
<dbReference type="PANTHER" id="PTHR33498:SF1">
    <property type="entry name" value="TRANSPOSASE FOR INSERTION SEQUENCE ELEMENT IS1557"/>
    <property type="match status" value="1"/>
</dbReference>